<dbReference type="CDD" id="cd07730">
    <property type="entry name" value="metallo-hydrolase-like_MBL-fold"/>
    <property type="match status" value="1"/>
</dbReference>
<evidence type="ECO:0000313" key="6">
    <source>
        <dbReference type="EMBL" id="PYI26091.1"/>
    </source>
</evidence>
<evidence type="ECO:0000256" key="1">
    <source>
        <dbReference type="ARBA" id="ARBA00007749"/>
    </source>
</evidence>
<dbReference type="Proteomes" id="UP000248817">
    <property type="component" value="Unassembled WGS sequence"/>
</dbReference>
<comment type="similarity">
    <text evidence="1">Belongs to the metallo-beta-lactamase superfamily.</text>
</comment>
<proteinExistence type="inferred from homology"/>
<name>A0A2V5HQM6_9EURO</name>
<dbReference type="Gene3D" id="3.60.15.10">
    <property type="entry name" value="Ribonuclease Z/Hydroxyacylglutathione hydrolase-like"/>
    <property type="match status" value="1"/>
</dbReference>
<dbReference type="Pfam" id="PF00753">
    <property type="entry name" value="Lactamase_B"/>
    <property type="match status" value="1"/>
</dbReference>
<evidence type="ECO:0000259" key="5">
    <source>
        <dbReference type="Pfam" id="PF00753"/>
    </source>
</evidence>
<dbReference type="GO" id="GO:0016787">
    <property type="term" value="F:hydrolase activity"/>
    <property type="evidence" value="ECO:0007669"/>
    <property type="project" value="UniProtKB-KW"/>
</dbReference>
<dbReference type="PANTHER" id="PTHR42978">
    <property type="entry name" value="QUORUM-QUENCHING LACTONASE YTNP-RELATED-RELATED"/>
    <property type="match status" value="1"/>
</dbReference>
<dbReference type="InterPro" id="IPR001279">
    <property type="entry name" value="Metallo-B-lactamas"/>
</dbReference>
<dbReference type="GO" id="GO:0046872">
    <property type="term" value="F:metal ion binding"/>
    <property type="evidence" value="ECO:0007669"/>
    <property type="project" value="UniProtKB-KW"/>
</dbReference>
<feature type="domain" description="Metallo-beta-lactamase" evidence="5">
    <location>
        <begin position="63"/>
        <end position="210"/>
    </location>
</feature>
<evidence type="ECO:0000313" key="7">
    <source>
        <dbReference type="Proteomes" id="UP000248817"/>
    </source>
</evidence>
<evidence type="ECO:0000256" key="2">
    <source>
        <dbReference type="ARBA" id="ARBA00022723"/>
    </source>
</evidence>
<dbReference type="AlphaFoldDB" id="A0A2V5HQM6"/>
<protein>
    <recommendedName>
        <fullName evidence="5">Metallo-beta-lactamase domain-containing protein</fullName>
    </recommendedName>
</protein>
<reference evidence="6 7" key="1">
    <citation type="submission" date="2018-02" db="EMBL/GenBank/DDBJ databases">
        <title>The genomes of Aspergillus section Nigri reveals drivers in fungal speciation.</title>
        <authorList>
            <consortium name="DOE Joint Genome Institute"/>
            <person name="Vesth T.C."/>
            <person name="Nybo J."/>
            <person name="Theobald S."/>
            <person name="Brandl J."/>
            <person name="Frisvad J.C."/>
            <person name="Nielsen K.F."/>
            <person name="Lyhne E.K."/>
            <person name="Kogle M.E."/>
            <person name="Kuo A."/>
            <person name="Riley R."/>
            <person name="Clum A."/>
            <person name="Nolan M."/>
            <person name="Lipzen A."/>
            <person name="Salamov A."/>
            <person name="Henrissat B."/>
            <person name="Wiebenga A."/>
            <person name="De vries R.P."/>
            <person name="Grigoriev I.V."/>
            <person name="Mortensen U.H."/>
            <person name="Andersen M.R."/>
            <person name="Baker S.E."/>
        </authorList>
    </citation>
    <scope>NUCLEOTIDE SEQUENCE [LARGE SCALE GENOMIC DNA]</scope>
    <source>
        <strain evidence="6 7">CBS 114.80</strain>
    </source>
</reference>
<keyword evidence="7" id="KW-1185">Reference proteome</keyword>
<dbReference type="PANTHER" id="PTHR42978:SF5">
    <property type="entry name" value="METALLO-BETA-LACTAMASE DOMAIN-CONTAINING PROTEIN"/>
    <property type="match status" value="1"/>
</dbReference>
<keyword evidence="2" id="KW-0479">Metal-binding</keyword>
<keyword evidence="3" id="KW-0378">Hydrolase</keyword>
<keyword evidence="4" id="KW-0862">Zinc</keyword>
<gene>
    <name evidence="6" type="ORF">BP00DRAFT_451507</name>
</gene>
<dbReference type="InterPro" id="IPR036866">
    <property type="entry name" value="RibonucZ/Hydroxyglut_hydro"/>
</dbReference>
<dbReference type="SUPFAM" id="SSF56281">
    <property type="entry name" value="Metallo-hydrolase/oxidoreductase"/>
    <property type="match status" value="1"/>
</dbReference>
<organism evidence="6 7">
    <name type="scientific">Aspergillus indologenus CBS 114.80</name>
    <dbReference type="NCBI Taxonomy" id="1450541"/>
    <lineage>
        <taxon>Eukaryota</taxon>
        <taxon>Fungi</taxon>
        <taxon>Dikarya</taxon>
        <taxon>Ascomycota</taxon>
        <taxon>Pezizomycotina</taxon>
        <taxon>Eurotiomycetes</taxon>
        <taxon>Eurotiomycetidae</taxon>
        <taxon>Eurotiales</taxon>
        <taxon>Aspergillaceae</taxon>
        <taxon>Aspergillus</taxon>
        <taxon>Aspergillus subgen. Circumdati</taxon>
    </lineage>
</organism>
<evidence type="ECO:0000256" key="3">
    <source>
        <dbReference type="ARBA" id="ARBA00022801"/>
    </source>
</evidence>
<evidence type="ECO:0000256" key="4">
    <source>
        <dbReference type="ARBA" id="ARBA00022833"/>
    </source>
</evidence>
<dbReference type="EMBL" id="KZ825612">
    <property type="protein sequence ID" value="PYI26091.1"/>
    <property type="molecule type" value="Genomic_DNA"/>
</dbReference>
<dbReference type="InterPro" id="IPR051013">
    <property type="entry name" value="MBL_superfamily_lactonases"/>
</dbReference>
<accession>A0A2V5HQM6</accession>
<sequence length="355" mass="38598">MASQSSLNIPTSSSTVQVSIIDLTYDPLVPTGLLMGPPLKGLGKRTAVTYSFLVHHADASGKGSDVIFDLGMSKNMYDYPPNTMLAIHALGGNMHVDKYVDQVLKEHGVAVDRINAVIWSHAHPDHAGKFSRFSDRTKLVVGPGIKQAFFAGWPVLLEAPVMRGEFFGRKVEELALSQFNLEIGGLKALDYFGDGSFYILSAPGHALGHLNALARTTEDTFIYFAGDSVDQLAILRALSPSDLSHYVHVPSRSCPGAALHARSNYFLHRSEAPSLEKEAAARETLAAVQRFDADDRVFVVPAHDTSIHGILDLFPKTSNDWHAKDLKKKGRFLFLGEPKHQETGSSGIGHSLSAV</sequence>